<reference evidence="1 2" key="1">
    <citation type="submission" date="2018-11" db="EMBL/GenBank/DDBJ databases">
        <authorList>
            <consortium name="Pathogen Informatics"/>
        </authorList>
    </citation>
    <scope>NUCLEOTIDE SEQUENCE [LARGE SCALE GENOMIC DNA]</scope>
</reference>
<sequence length="73" mass="8087">MRLVSLGPGGYSTKPRLKDLDDARKLAEDVGRVIQREQSNRHEKDGGATMVAWNAALGQESGGRRRKLKRGIQ</sequence>
<organism evidence="2 3">
    <name type="scientific">Heligmosomoides polygyrus</name>
    <name type="common">Parasitic roundworm</name>
    <dbReference type="NCBI Taxonomy" id="6339"/>
    <lineage>
        <taxon>Eukaryota</taxon>
        <taxon>Metazoa</taxon>
        <taxon>Ecdysozoa</taxon>
        <taxon>Nematoda</taxon>
        <taxon>Chromadorea</taxon>
        <taxon>Rhabditida</taxon>
        <taxon>Rhabditina</taxon>
        <taxon>Rhabditomorpha</taxon>
        <taxon>Strongyloidea</taxon>
        <taxon>Heligmosomidae</taxon>
        <taxon>Heligmosomoides</taxon>
    </lineage>
</organism>
<accession>A0A3P7WLU8</accession>
<accession>A0A183F242</accession>
<evidence type="ECO:0000313" key="2">
    <source>
        <dbReference type="Proteomes" id="UP000050761"/>
    </source>
</evidence>
<dbReference type="Proteomes" id="UP000050761">
    <property type="component" value="Unassembled WGS sequence"/>
</dbReference>
<name>A0A183F242_HELPZ</name>
<dbReference type="EMBL" id="UZAH01000103">
    <property type="protein sequence ID" value="VDO18548.1"/>
    <property type="molecule type" value="Genomic_DNA"/>
</dbReference>
<proteinExistence type="predicted"/>
<protein>
    <submittedName>
        <fullName evidence="3">Resolvase/invertase-type recombinase catalytic domain-containing protein</fullName>
    </submittedName>
</protein>
<evidence type="ECO:0000313" key="3">
    <source>
        <dbReference type="WBParaSite" id="HPBE_0000016501-mRNA-1"/>
    </source>
</evidence>
<dbReference type="AlphaFoldDB" id="A0A183F242"/>
<dbReference type="WBParaSite" id="HPBE_0000016501-mRNA-1">
    <property type="protein sequence ID" value="HPBE_0000016501-mRNA-1"/>
    <property type="gene ID" value="HPBE_0000016501"/>
</dbReference>
<keyword evidence="2" id="KW-1185">Reference proteome</keyword>
<gene>
    <name evidence="1" type="ORF">HPBE_LOCUS166</name>
</gene>
<evidence type="ECO:0000313" key="1">
    <source>
        <dbReference type="EMBL" id="VDO18548.1"/>
    </source>
</evidence>
<reference evidence="3" key="2">
    <citation type="submission" date="2019-09" db="UniProtKB">
        <authorList>
            <consortium name="WormBaseParasite"/>
        </authorList>
    </citation>
    <scope>IDENTIFICATION</scope>
</reference>